<comment type="caution">
    <text evidence="1">The sequence shown here is derived from an EMBL/GenBank/DDBJ whole genome shotgun (WGS) entry which is preliminary data.</text>
</comment>
<reference evidence="1" key="1">
    <citation type="submission" date="2020-04" db="EMBL/GenBank/DDBJ databases">
        <title>Analysis of mating type loci in Filobasidium floriforme.</title>
        <authorList>
            <person name="Nowrousian M."/>
        </authorList>
    </citation>
    <scope>NUCLEOTIDE SEQUENCE</scope>
    <source>
        <strain evidence="1">CBS 6242</strain>
    </source>
</reference>
<proteinExistence type="predicted"/>
<organism evidence="1 2">
    <name type="scientific">Filobasidium floriforme</name>
    <dbReference type="NCBI Taxonomy" id="5210"/>
    <lineage>
        <taxon>Eukaryota</taxon>
        <taxon>Fungi</taxon>
        <taxon>Dikarya</taxon>
        <taxon>Basidiomycota</taxon>
        <taxon>Agaricomycotina</taxon>
        <taxon>Tremellomycetes</taxon>
        <taxon>Filobasidiales</taxon>
        <taxon>Filobasidiaceae</taxon>
        <taxon>Filobasidium</taxon>
    </lineage>
</organism>
<evidence type="ECO:0000313" key="1">
    <source>
        <dbReference type="EMBL" id="KAG7530240.1"/>
    </source>
</evidence>
<dbReference type="EMBL" id="JABELV010000124">
    <property type="protein sequence ID" value="KAG7530240.1"/>
    <property type="molecule type" value="Genomic_DNA"/>
</dbReference>
<name>A0A8K0JHG7_9TREE</name>
<evidence type="ECO:0000313" key="2">
    <source>
        <dbReference type="Proteomes" id="UP000812966"/>
    </source>
</evidence>
<accession>A0A8K0JHG7</accession>
<keyword evidence="2" id="KW-1185">Reference proteome</keyword>
<dbReference type="Proteomes" id="UP000812966">
    <property type="component" value="Unassembled WGS sequence"/>
</dbReference>
<sequence>MPFDNTAYRDTIARKTAGFTLTLGVFDNNAQDKRREIQLPVVWEAEARLQQKDGDPAPMRLTDCIDKGEISNSSDTLWIVDVKQNWVGEDQGERKALYAMNQIVAARHSDHVCDTMILGLKKDKCLEHLGKNKPGTTHPFVCQTDEERPEGLPEGAYPFEGLMILGPTGKEVKGYNDAKLD</sequence>
<protein>
    <submittedName>
        <fullName evidence="1">Uncharacterized protein</fullName>
    </submittedName>
</protein>
<dbReference type="AlphaFoldDB" id="A0A8K0JHG7"/>
<gene>
    <name evidence="1" type="ORF">FFLO_05170</name>
</gene>